<gene>
    <name evidence="1" type="ORF">DILT_LOCUS13741</name>
</gene>
<name>A0A3P7LV60_DIBLA</name>
<evidence type="ECO:0000313" key="1">
    <source>
        <dbReference type="EMBL" id="VDN21005.1"/>
    </source>
</evidence>
<proteinExistence type="predicted"/>
<evidence type="ECO:0000313" key="2">
    <source>
        <dbReference type="Proteomes" id="UP000281553"/>
    </source>
</evidence>
<keyword evidence="2" id="KW-1185">Reference proteome</keyword>
<accession>A0A3P7LV60</accession>
<dbReference type="EMBL" id="UYRU01071430">
    <property type="protein sequence ID" value="VDN21005.1"/>
    <property type="molecule type" value="Genomic_DNA"/>
</dbReference>
<organism evidence="1 2">
    <name type="scientific">Dibothriocephalus latus</name>
    <name type="common">Fish tapeworm</name>
    <name type="synonym">Diphyllobothrium latum</name>
    <dbReference type="NCBI Taxonomy" id="60516"/>
    <lineage>
        <taxon>Eukaryota</taxon>
        <taxon>Metazoa</taxon>
        <taxon>Spiralia</taxon>
        <taxon>Lophotrochozoa</taxon>
        <taxon>Platyhelminthes</taxon>
        <taxon>Cestoda</taxon>
        <taxon>Eucestoda</taxon>
        <taxon>Diphyllobothriidea</taxon>
        <taxon>Diphyllobothriidae</taxon>
        <taxon>Dibothriocephalus</taxon>
    </lineage>
</organism>
<sequence length="112" mass="12668">MYVADVRNMVADISNWPGPTIGIEDAAAFNIQRRMVGHNYSCRKLVPLRTFLDCLIWRESTRLLPQRRPDLLGDKNINVIVPGNDGMVPKRSKQCASVDHSPVTETKLLHDI</sequence>
<dbReference type="Proteomes" id="UP000281553">
    <property type="component" value="Unassembled WGS sequence"/>
</dbReference>
<dbReference type="AlphaFoldDB" id="A0A3P7LV60"/>
<reference evidence="1 2" key="1">
    <citation type="submission" date="2018-11" db="EMBL/GenBank/DDBJ databases">
        <authorList>
            <consortium name="Pathogen Informatics"/>
        </authorList>
    </citation>
    <scope>NUCLEOTIDE SEQUENCE [LARGE SCALE GENOMIC DNA]</scope>
</reference>
<protein>
    <submittedName>
        <fullName evidence="1">Uncharacterized protein</fullName>
    </submittedName>
</protein>